<protein>
    <recommendedName>
        <fullName evidence="3">Chromo domain-containing protein</fullName>
    </recommendedName>
</protein>
<feature type="compositionally biased region" description="Polar residues" evidence="2">
    <location>
        <begin position="116"/>
        <end position="127"/>
    </location>
</feature>
<feature type="compositionally biased region" description="Polar residues" evidence="2">
    <location>
        <begin position="621"/>
        <end position="631"/>
    </location>
</feature>
<feature type="domain" description="Chromo" evidence="3">
    <location>
        <begin position="23"/>
        <end position="81"/>
    </location>
</feature>
<sequence length="1178" mass="133981">MPDTSDDDISITSTAPSEQLSEYLVDTVLTERMTADGMRYLVKWEGYGTERSTWESADSFHSAETLRDWNKKKRQVAEGRRPAFDLKGWQTHLIALENAKNKRRKRREAKRRKLTQSENGASQNQKENPPKKLRIETSIARTKAEDKLRNSIVSAVSTQSPLISKSAGFLPTTTFEKLSLNTNASRSSLQNDDRVKPVPQRPAAVAFGSSEGVPTGPRGLLATRHKRRNSLESKQFSLTAKWRHEKAKHYEPAPDINQLELVRPSDWPPRTGVNTAKLGGHVVSSPTGGSPAPSPRESDKLGPLVSNSPVNRGDNSRSSLEQSYSLRSRGDSWRPGDVFSSPPGRPSRPETWNSYSDADKPTGPNYNQDSRREPSPPMPPMPPRKPGPYSKFIFQDRFCNPTSELLVHVFYGRDKKEIGTARLCGMTFPCKDKLQKSRTGKRIELWFQHFCTLQQYRNLCNNTRNNFKYFNGWIEGYDDTEPGIYRMGRELERGDFVGICEFGDFVFLAYPRSSAFSFLDGGLRYPSDAFIKFAVRAPLDNIEWFLKRLSPDNSLGTREDERIPPAEETMTMIKKTTDNQKLLQEEIPESNQSLAIKGISAMKKHVVAHGQTEKSHIESPMTATKNSSGRQGLQYREEVPASNRGFSIKSLSAKKPLAGHEQAEMSTAATFLNNNDTPESFTESSAAVENPTPQEPAAAKTSTLNEGPPVEEPPLVDESLPADEPLSMDELSPVHEPIVVDKAMPTLPTGQLPVIHKPQPTENHSTAGDVQDDLPPAKMPIQAENPLTVQNFNLDAFFKENYKVTFEDLATVNGSDKNAQVFYLMFPLDNEIVQQQYQILVEFLKKHNALIYSNHLPDDWEKFRRTASRGVVLFHETFVEYHAIPSFLESTRKNFSFWTLSLYAPLQHSSRPVYFQRIFPHGGVILLTEDFMIREPDATIIVLAWFYDWSRKRFPGSWRIMLRPDVLNWLLKLPEPKEKERHGVWVTMYYLILQLIGQGLDIEDREVLDGVCDDFSETSIISPAMIPHYGSRKEDDHPAIPKGLNQEQRDADHMVEFFAGWGLVNNDRFRRFVVLTSFKPFRRWETWNHLELRYGAKDFMKNFEIDYKHYWSKLKMPQKPGSSSSDESRSQQQQQHQAPAPSVFTPRTPGVSMNEPGAPRSRPSRLPPRPMNYPQPYQ</sequence>
<dbReference type="RefSeq" id="XP_040693542.1">
    <property type="nucleotide sequence ID" value="XM_040830502.1"/>
</dbReference>
<feature type="region of interest" description="Disordered" evidence="2">
    <location>
        <begin position="99"/>
        <end position="136"/>
    </location>
</feature>
<evidence type="ECO:0000313" key="4">
    <source>
        <dbReference type="EMBL" id="OJJ39866.1"/>
    </source>
</evidence>
<dbReference type="SMART" id="SM00298">
    <property type="entry name" value="CHROMO"/>
    <property type="match status" value="1"/>
</dbReference>
<feature type="compositionally biased region" description="Polar residues" evidence="2">
    <location>
        <begin position="316"/>
        <end position="326"/>
    </location>
</feature>
<accession>A0A1L9RY20</accession>
<dbReference type="EMBL" id="KV878210">
    <property type="protein sequence ID" value="OJJ39866.1"/>
    <property type="molecule type" value="Genomic_DNA"/>
</dbReference>
<dbReference type="Proteomes" id="UP000184383">
    <property type="component" value="Unassembled WGS sequence"/>
</dbReference>
<evidence type="ECO:0000259" key="3">
    <source>
        <dbReference type="PROSITE" id="PS50013"/>
    </source>
</evidence>
<feature type="compositionally biased region" description="Pro residues" evidence="2">
    <location>
        <begin position="375"/>
        <end position="386"/>
    </location>
</feature>
<feature type="region of interest" description="Disordered" evidence="2">
    <location>
        <begin position="611"/>
        <end position="641"/>
    </location>
</feature>
<dbReference type="GO" id="GO:0006338">
    <property type="term" value="P:chromatin remodeling"/>
    <property type="evidence" value="ECO:0007669"/>
    <property type="project" value="UniProtKB-ARBA"/>
</dbReference>
<feature type="compositionally biased region" description="Basic residues" evidence="2">
    <location>
        <begin position="101"/>
        <end position="114"/>
    </location>
</feature>
<dbReference type="Pfam" id="PF00385">
    <property type="entry name" value="Chromo"/>
    <property type="match status" value="1"/>
</dbReference>
<proteinExistence type="predicted"/>
<dbReference type="InterPro" id="IPR023780">
    <property type="entry name" value="Chromo_domain"/>
</dbReference>
<dbReference type="OrthoDB" id="1918685at2759"/>
<dbReference type="InterPro" id="IPR000953">
    <property type="entry name" value="Chromo/chromo_shadow_dom"/>
</dbReference>
<reference evidence="5" key="1">
    <citation type="journal article" date="2017" name="Genome Biol.">
        <title>Comparative genomics reveals high biological diversity and specific adaptations in the industrially and medically important fungal genus Aspergillus.</title>
        <authorList>
            <person name="de Vries R.P."/>
            <person name="Riley R."/>
            <person name="Wiebenga A."/>
            <person name="Aguilar-Osorio G."/>
            <person name="Amillis S."/>
            <person name="Uchima C.A."/>
            <person name="Anderluh G."/>
            <person name="Asadollahi M."/>
            <person name="Askin M."/>
            <person name="Barry K."/>
            <person name="Battaglia E."/>
            <person name="Bayram O."/>
            <person name="Benocci T."/>
            <person name="Braus-Stromeyer S.A."/>
            <person name="Caldana C."/>
            <person name="Canovas D."/>
            <person name="Cerqueira G.C."/>
            <person name="Chen F."/>
            <person name="Chen W."/>
            <person name="Choi C."/>
            <person name="Clum A."/>
            <person name="Dos Santos R.A."/>
            <person name="Damasio A.R."/>
            <person name="Diallinas G."/>
            <person name="Emri T."/>
            <person name="Fekete E."/>
            <person name="Flipphi M."/>
            <person name="Freyberg S."/>
            <person name="Gallo A."/>
            <person name="Gournas C."/>
            <person name="Habgood R."/>
            <person name="Hainaut M."/>
            <person name="Harispe M.L."/>
            <person name="Henrissat B."/>
            <person name="Hilden K.S."/>
            <person name="Hope R."/>
            <person name="Hossain A."/>
            <person name="Karabika E."/>
            <person name="Karaffa L."/>
            <person name="Karanyi Z."/>
            <person name="Krasevec N."/>
            <person name="Kuo A."/>
            <person name="Kusch H."/>
            <person name="LaButti K."/>
            <person name="Lagendijk E.L."/>
            <person name="Lapidus A."/>
            <person name="Levasseur A."/>
            <person name="Lindquist E."/>
            <person name="Lipzen A."/>
            <person name="Logrieco A.F."/>
            <person name="MacCabe A."/>
            <person name="Maekelae M.R."/>
            <person name="Malavazi I."/>
            <person name="Melin P."/>
            <person name="Meyer V."/>
            <person name="Mielnichuk N."/>
            <person name="Miskei M."/>
            <person name="Molnar A.P."/>
            <person name="Mule G."/>
            <person name="Ngan C.Y."/>
            <person name="Orejas M."/>
            <person name="Orosz E."/>
            <person name="Ouedraogo J.P."/>
            <person name="Overkamp K.M."/>
            <person name="Park H.-S."/>
            <person name="Perrone G."/>
            <person name="Piumi F."/>
            <person name="Punt P.J."/>
            <person name="Ram A.F."/>
            <person name="Ramon A."/>
            <person name="Rauscher S."/>
            <person name="Record E."/>
            <person name="Riano-Pachon D.M."/>
            <person name="Robert V."/>
            <person name="Roehrig J."/>
            <person name="Ruller R."/>
            <person name="Salamov A."/>
            <person name="Salih N.S."/>
            <person name="Samson R.A."/>
            <person name="Sandor E."/>
            <person name="Sanguinetti M."/>
            <person name="Schuetze T."/>
            <person name="Sepcic K."/>
            <person name="Shelest E."/>
            <person name="Sherlock G."/>
            <person name="Sophianopoulou V."/>
            <person name="Squina F.M."/>
            <person name="Sun H."/>
            <person name="Susca A."/>
            <person name="Todd R.B."/>
            <person name="Tsang A."/>
            <person name="Unkles S.E."/>
            <person name="van de Wiele N."/>
            <person name="van Rossen-Uffink D."/>
            <person name="Oliveira J.V."/>
            <person name="Vesth T.C."/>
            <person name="Visser J."/>
            <person name="Yu J.-H."/>
            <person name="Zhou M."/>
            <person name="Andersen M.R."/>
            <person name="Archer D.B."/>
            <person name="Baker S.E."/>
            <person name="Benoit I."/>
            <person name="Brakhage A.A."/>
            <person name="Braus G.H."/>
            <person name="Fischer R."/>
            <person name="Frisvad J.C."/>
            <person name="Goldman G.H."/>
            <person name="Houbraken J."/>
            <person name="Oakley B."/>
            <person name="Pocsi I."/>
            <person name="Scazzocchio C."/>
            <person name="Seiboth B."/>
            <person name="vanKuyk P.A."/>
            <person name="Wortman J."/>
            <person name="Dyer P.S."/>
            <person name="Grigoriev I.V."/>
        </authorList>
    </citation>
    <scope>NUCLEOTIDE SEQUENCE [LARGE SCALE GENOMIC DNA]</scope>
    <source>
        <strain evidence="5">DTO 134E9</strain>
    </source>
</reference>
<dbReference type="PROSITE" id="PS50013">
    <property type="entry name" value="CHROMO_2"/>
    <property type="match status" value="1"/>
</dbReference>
<dbReference type="STRING" id="1073089.A0A1L9RY20"/>
<dbReference type="VEuPathDB" id="FungiDB:ASPWEDRAFT_169690"/>
<dbReference type="AlphaFoldDB" id="A0A1L9RY20"/>
<feature type="region of interest" description="Disordered" evidence="2">
    <location>
        <begin position="262"/>
        <end position="387"/>
    </location>
</feature>
<comment type="subunit">
    <text evidence="1">Component of the NuA4 histone acetyltransferase complex.</text>
</comment>
<evidence type="ECO:0000256" key="2">
    <source>
        <dbReference type="SAM" id="MobiDB-lite"/>
    </source>
</evidence>
<feature type="compositionally biased region" description="Pro residues" evidence="2">
    <location>
        <begin position="1165"/>
        <end position="1178"/>
    </location>
</feature>
<name>A0A1L9RY20_ASPWE</name>
<gene>
    <name evidence="4" type="ORF">ASPWEDRAFT_169690</name>
</gene>
<feature type="compositionally biased region" description="Low complexity" evidence="2">
    <location>
        <begin position="1122"/>
        <end position="1137"/>
    </location>
</feature>
<organism evidence="4 5">
    <name type="scientific">Aspergillus wentii DTO 134E9</name>
    <dbReference type="NCBI Taxonomy" id="1073089"/>
    <lineage>
        <taxon>Eukaryota</taxon>
        <taxon>Fungi</taxon>
        <taxon>Dikarya</taxon>
        <taxon>Ascomycota</taxon>
        <taxon>Pezizomycotina</taxon>
        <taxon>Eurotiomycetes</taxon>
        <taxon>Eurotiomycetidae</taxon>
        <taxon>Eurotiales</taxon>
        <taxon>Aspergillaceae</taxon>
        <taxon>Aspergillus</taxon>
        <taxon>Aspergillus subgen. Cremei</taxon>
    </lineage>
</organism>
<evidence type="ECO:0000313" key="5">
    <source>
        <dbReference type="Proteomes" id="UP000184383"/>
    </source>
</evidence>
<feature type="region of interest" description="Disordered" evidence="2">
    <location>
        <begin position="204"/>
        <end position="232"/>
    </location>
</feature>
<keyword evidence="5" id="KW-1185">Reference proteome</keyword>
<feature type="region of interest" description="Disordered" evidence="2">
    <location>
        <begin position="1116"/>
        <end position="1178"/>
    </location>
</feature>
<evidence type="ECO:0000256" key="1">
    <source>
        <dbReference type="ARBA" id="ARBA00011353"/>
    </source>
</evidence>
<feature type="compositionally biased region" description="Polar residues" evidence="2">
    <location>
        <begin position="672"/>
        <end position="687"/>
    </location>
</feature>
<feature type="region of interest" description="Disordered" evidence="2">
    <location>
        <begin position="672"/>
        <end position="728"/>
    </location>
</feature>
<dbReference type="Gene3D" id="2.40.50.40">
    <property type="match status" value="1"/>
</dbReference>
<dbReference type="GeneID" id="63746350"/>
<dbReference type="InterPro" id="IPR016197">
    <property type="entry name" value="Chromo-like_dom_sf"/>
</dbReference>
<dbReference type="SUPFAM" id="SSF54160">
    <property type="entry name" value="Chromo domain-like"/>
    <property type="match status" value="1"/>
</dbReference>